<feature type="transmembrane region" description="Helical" evidence="1">
    <location>
        <begin position="268"/>
        <end position="285"/>
    </location>
</feature>
<proteinExistence type="predicted"/>
<feature type="transmembrane region" description="Helical" evidence="1">
    <location>
        <begin position="138"/>
        <end position="156"/>
    </location>
</feature>
<evidence type="ECO:0000313" key="2">
    <source>
        <dbReference type="EMBL" id="QQX75522.1"/>
    </source>
</evidence>
<keyword evidence="1" id="KW-0472">Membrane</keyword>
<evidence type="ECO:0000313" key="3">
    <source>
        <dbReference type="Proteomes" id="UP000629420"/>
    </source>
</evidence>
<reference evidence="2 3" key="1">
    <citation type="submission" date="2021-01" db="EMBL/GenBank/DDBJ databases">
        <title>Aequorivita sp. strain KX20305, a bacterium isolated from the sediment collected at a cold seep field in South China Sea.</title>
        <authorList>
            <person name="Zhang H."/>
            <person name="Li C."/>
        </authorList>
    </citation>
    <scope>NUCLEOTIDE SEQUENCE [LARGE SCALE GENOMIC DNA]</scope>
    <source>
        <strain evidence="2 3">KX20305</strain>
    </source>
</reference>
<dbReference type="Proteomes" id="UP000629420">
    <property type="component" value="Chromosome"/>
</dbReference>
<evidence type="ECO:0000256" key="1">
    <source>
        <dbReference type="SAM" id="Phobius"/>
    </source>
</evidence>
<name>A0ABX7DP17_9FLAO</name>
<dbReference type="EMBL" id="CP068439">
    <property type="protein sequence ID" value="QQX75522.1"/>
    <property type="molecule type" value="Genomic_DNA"/>
</dbReference>
<accession>A0ABX7DP17</accession>
<feature type="transmembrane region" description="Helical" evidence="1">
    <location>
        <begin position="210"/>
        <end position="232"/>
    </location>
</feature>
<keyword evidence="3" id="KW-1185">Reference proteome</keyword>
<feature type="transmembrane region" description="Helical" evidence="1">
    <location>
        <begin position="318"/>
        <end position="338"/>
    </location>
</feature>
<feature type="transmembrane region" description="Helical" evidence="1">
    <location>
        <begin position="7"/>
        <end position="26"/>
    </location>
</feature>
<feature type="transmembrane region" description="Helical" evidence="1">
    <location>
        <begin position="163"/>
        <end position="179"/>
    </location>
</feature>
<feature type="transmembrane region" description="Helical" evidence="1">
    <location>
        <begin position="116"/>
        <end position="132"/>
    </location>
</feature>
<protein>
    <recommendedName>
        <fullName evidence="4">Glycosyltransferase RgtA/B/C/D-like domain-containing protein</fullName>
    </recommendedName>
</protein>
<sequence length="495" mass="58457">MKAKTIGYLFTLLGFVPMAIWCFHYIDYDLWYDEVYSLEEFALRDFSTTLFYYPAPNNHIFYNFTTQLISRAFGYRDIFSAEAHTYIFRGFQLIISLLSAFLSVRILKRFFGYKSSFLLYGILFTTIPYMNFSLQLRGYNMSALFLVMLVYFSWTYISDKKNLSLFIVLICSLLLLYTIPSNLYVLVAFGSLLFCSWLYYYRKRENISRLYFNVMISVIGGAVLAFFLYLPILEDVMFNKYSNRGPFGLLYSFHVLRIAVVDFFSNRYFLLLLLLPGLFIFYKKSSIKERYYFLFLASLFVVPFVLSFLHQKAPFPRVFVPLAPIFCIILTILIVKFIDTLKVYQTRILQVVVSVYCIIVFLKEMDRNNVIISKNMVENNMETQDLYRNFYLGNFYKQDSTMNYLSKIHNNYPVVKYDQRDQPSTDFYLRKYNITFCEVDTITAISNQLKERGKVYVLTSFKNRTVDALNKIGSIEIEVLSPEYAFTNIISVQKK</sequence>
<evidence type="ECO:0008006" key="4">
    <source>
        <dbReference type="Google" id="ProtNLM"/>
    </source>
</evidence>
<feature type="transmembrane region" description="Helical" evidence="1">
    <location>
        <begin position="86"/>
        <end position="104"/>
    </location>
</feature>
<organism evidence="2 3">
    <name type="scientific">Aequorivita iocasae</name>
    <dbReference type="NCBI Taxonomy" id="2803865"/>
    <lineage>
        <taxon>Bacteria</taxon>
        <taxon>Pseudomonadati</taxon>
        <taxon>Bacteroidota</taxon>
        <taxon>Flavobacteriia</taxon>
        <taxon>Flavobacteriales</taxon>
        <taxon>Flavobacteriaceae</taxon>
        <taxon>Aequorivita</taxon>
    </lineage>
</organism>
<keyword evidence="1" id="KW-1133">Transmembrane helix</keyword>
<feature type="transmembrane region" description="Helical" evidence="1">
    <location>
        <begin position="185"/>
        <end position="201"/>
    </location>
</feature>
<gene>
    <name evidence="2" type="ORF">JK629_09190</name>
</gene>
<feature type="transmembrane region" description="Helical" evidence="1">
    <location>
        <begin position="291"/>
        <end position="309"/>
    </location>
</feature>
<dbReference type="RefSeq" id="WP_202335340.1">
    <property type="nucleotide sequence ID" value="NZ_CP068439.1"/>
</dbReference>
<keyword evidence="1" id="KW-0812">Transmembrane</keyword>